<reference evidence="1" key="2">
    <citation type="submission" date="2020-11" db="EMBL/GenBank/DDBJ databases">
        <authorList>
            <person name="McCartney M.A."/>
            <person name="Auch B."/>
            <person name="Kono T."/>
            <person name="Mallez S."/>
            <person name="Becker A."/>
            <person name="Gohl D.M."/>
            <person name="Silverstein K.A.T."/>
            <person name="Koren S."/>
            <person name="Bechman K.B."/>
            <person name="Herman A."/>
            <person name="Abrahante J.E."/>
            <person name="Garbe J."/>
        </authorList>
    </citation>
    <scope>NUCLEOTIDE SEQUENCE</scope>
    <source>
        <strain evidence="1">Duluth1</strain>
        <tissue evidence="1">Whole animal</tissue>
    </source>
</reference>
<gene>
    <name evidence="1" type="ORF">DPMN_136927</name>
</gene>
<proteinExistence type="predicted"/>
<sequence>MDVTIWYTNWPPHIISLPATESLHEDTDAETRLHYLQVYDYNYDNPSDNPREEDNATCWIHCVYDQWGENDTKLFSLRQENPSYLNKWDSYTLWKNECVVPGSPYSPPCGYKRDNYTCPKHSGCMTHNVTQWYNVSIICEDGYGARDNRNFTFYPIRNEAPKWRNLGNHRDIDLKTGSEHDIIFSIMYTDKENENLTYEYTFMRVDTNEPTTLFKGDPSGNYFNTLGNISLTTYLFDVDKNTSYSIFICGHERRNEICEYLTIDIEEYCEIVPTCSSAENTVDETLAIGTTIFNVASLISVSNARIKFTVNANRNDLFEIDEFGKVRTLATLPAPTPQRRTILTHSFNWMVQRIVVRIPSVRSNCMSTISTTLFKSLIYPPL</sequence>
<protein>
    <submittedName>
        <fullName evidence="1">Uncharacterized protein</fullName>
    </submittedName>
</protein>
<keyword evidence="2" id="KW-1185">Reference proteome</keyword>
<dbReference type="OrthoDB" id="6147838at2759"/>
<evidence type="ECO:0000313" key="1">
    <source>
        <dbReference type="EMBL" id="KAH3808570.1"/>
    </source>
</evidence>
<comment type="caution">
    <text evidence="1">The sequence shown here is derived from an EMBL/GenBank/DDBJ whole genome shotgun (WGS) entry which is preliminary data.</text>
</comment>
<dbReference type="AlphaFoldDB" id="A0A9D4G0U1"/>
<dbReference type="EMBL" id="JAIWYP010000006">
    <property type="protein sequence ID" value="KAH3808570.1"/>
    <property type="molecule type" value="Genomic_DNA"/>
</dbReference>
<reference evidence="1" key="1">
    <citation type="journal article" date="2019" name="bioRxiv">
        <title>The Genome of the Zebra Mussel, Dreissena polymorpha: A Resource for Invasive Species Research.</title>
        <authorList>
            <person name="McCartney M.A."/>
            <person name="Auch B."/>
            <person name="Kono T."/>
            <person name="Mallez S."/>
            <person name="Zhang Y."/>
            <person name="Obille A."/>
            <person name="Becker A."/>
            <person name="Abrahante J.E."/>
            <person name="Garbe J."/>
            <person name="Badalamenti J.P."/>
            <person name="Herman A."/>
            <person name="Mangelson H."/>
            <person name="Liachko I."/>
            <person name="Sullivan S."/>
            <person name="Sone E.D."/>
            <person name="Koren S."/>
            <person name="Silverstein K.A.T."/>
            <person name="Beckman K.B."/>
            <person name="Gohl D.M."/>
        </authorList>
    </citation>
    <scope>NUCLEOTIDE SEQUENCE</scope>
    <source>
        <strain evidence="1">Duluth1</strain>
        <tissue evidence="1">Whole animal</tissue>
    </source>
</reference>
<name>A0A9D4G0U1_DREPO</name>
<organism evidence="1 2">
    <name type="scientific">Dreissena polymorpha</name>
    <name type="common">Zebra mussel</name>
    <name type="synonym">Mytilus polymorpha</name>
    <dbReference type="NCBI Taxonomy" id="45954"/>
    <lineage>
        <taxon>Eukaryota</taxon>
        <taxon>Metazoa</taxon>
        <taxon>Spiralia</taxon>
        <taxon>Lophotrochozoa</taxon>
        <taxon>Mollusca</taxon>
        <taxon>Bivalvia</taxon>
        <taxon>Autobranchia</taxon>
        <taxon>Heteroconchia</taxon>
        <taxon>Euheterodonta</taxon>
        <taxon>Imparidentia</taxon>
        <taxon>Neoheterodontei</taxon>
        <taxon>Myida</taxon>
        <taxon>Dreissenoidea</taxon>
        <taxon>Dreissenidae</taxon>
        <taxon>Dreissena</taxon>
    </lineage>
</organism>
<evidence type="ECO:0000313" key="2">
    <source>
        <dbReference type="Proteomes" id="UP000828390"/>
    </source>
</evidence>
<dbReference type="Proteomes" id="UP000828390">
    <property type="component" value="Unassembled WGS sequence"/>
</dbReference>
<accession>A0A9D4G0U1</accession>